<keyword evidence="3" id="KW-1185">Reference proteome</keyword>
<feature type="domain" description="GmrSD restriction endonucleases N-terminal" evidence="1">
    <location>
        <begin position="12"/>
        <end position="155"/>
    </location>
</feature>
<evidence type="ECO:0000259" key="1">
    <source>
        <dbReference type="Pfam" id="PF03235"/>
    </source>
</evidence>
<dbReference type="Pfam" id="PF03235">
    <property type="entry name" value="GmrSD_N"/>
    <property type="match status" value="1"/>
</dbReference>
<protein>
    <recommendedName>
        <fullName evidence="1">GmrSD restriction endonucleases N-terminal domain-containing protein</fullName>
    </recommendedName>
</protein>
<organism evidence="2 3">
    <name type="scientific">Methylocaldum marinum</name>
    <dbReference type="NCBI Taxonomy" id="1432792"/>
    <lineage>
        <taxon>Bacteria</taxon>
        <taxon>Pseudomonadati</taxon>
        <taxon>Pseudomonadota</taxon>
        <taxon>Gammaproteobacteria</taxon>
        <taxon>Methylococcales</taxon>
        <taxon>Methylococcaceae</taxon>
        <taxon>Methylocaldum</taxon>
    </lineage>
</organism>
<sequence length="340" mass="38575">MDTSASNRRLRTLLTAIRSGELVPRPDFQRRLVWNNKDKNLFIQTVLEGLPFPEIYIAAGKVDSRTGEGSEVLVDGQQRISTLFQYFTDSADLRLSAETPKYSSLPQEKQIEFLEYKVVVRDLGALPIDDIKRVFQRINSTSYGLNAMEMNNSRYAGAFKQLADWLASQDVLNELGVFSANDIRRMNDLRYCSAMLASILGPYFNRDKEIEDFLSKYDEFVPEEEKIRAGVTKVLDLISAMNFPKESRARKKSDFFTLFVEIYRHFDASDKPISPSVLREELDQFFAAVDAAGPDDNSDAGKYYCATLQASNDRMSRITRGKMISALIDSAANKTVNRTP</sequence>
<dbReference type="EMBL" id="AP017928">
    <property type="protein sequence ID" value="BBA32192.1"/>
    <property type="molecule type" value="Genomic_DNA"/>
</dbReference>
<dbReference type="PANTHER" id="PTHR39639:SF1">
    <property type="entry name" value="DUF262 DOMAIN-CONTAINING PROTEIN"/>
    <property type="match status" value="1"/>
</dbReference>
<dbReference type="Proteomes" id="UP000266313">
    <property type="component" value="Chromosome"/>
</dbReference>
<dbReference type="InterPro" id="IPR004919">
    <property type="entry name" value="GmrSD_N"/>
</dbReference>
<name>A0A286P3H0_9GAMM</name>
<dbReference type="OrthoDB" id="8094406at2"/>
<accession>A0A286P3H0</accession>
<dbReference type="AlphaFoldDB" id="A0A286P3H0"/>
<dbReference type="PANTHER" id="PTHR39639">
    <property type="entry name" value="CHROMOSOME 16, WHOLE GENOME SHOTGUN SEQUENCE"/>
    <property type="match status" value="1"/>
</dbReference>
<evidence type="ECO:0000313" key="3">
    <source>
        <dbReference type="Proteomes" id="UP000266313"/>
    </source>
</evidence>
<evidence type="ECO:0000313" key="2">
    <source>
        <dbReference type="EMBL" id="BBA32192.1"/>
    </source>
</evidence>
<proteinExistence type="predicted"/>
<reference evidence="2 3" key="1">
    <citation type="submission" date="2016-12" db="EMBL/GenBank/DDBJ databases">
        <title>Genome sequencing of Methylocaldum marinum.</title>
        <authorList>
            <person name="Takeuchi M."/>
            <person name="Kamagata Y."/>
            <person name="Hiraoka S."/>
            <person name="Oshima K."/>
            <person name="Hattori M."/>
            <person name="Iwasaki W."/>
        </authorList>
    </citation>
    <scope>NUCLEOTIDE SEQUENCE [LARGE SCALE GENOMIC DNA]</scope>
    <source>
        <strain evidence="2 3">S8</strain>
    </source>
</reference>
<gene>
    <name evidence="2" type="ORF">sS8_0224</name>
</gene>
<dbReference type="KEGG" id="mmai:sS8_0224"/>